<dbReference type="GO" id="GO:0008783">
    <property type="term" value="F:agmatinase activity"/>
    <property type="evidence" value="ECO:0007669"/>
    <property type="project" value="TreeGrafter"/>
</dbReference>
<dbReference type="RefSeq" id="WP_058796901.1">
    <property type="nucleotide sequence ID" value="NZ_CP013611.1"/>
</dbReference>
<dbReference type="GO" id="GO:0006547">
    <property type="term" value="P:L-histidine metabolic process"/>
    <property type="evidence" value="ECO:0007669"/>
    <property type="project" value="UniProtKB-KW"/>
</dbReference>
<dbReference type="PROSITE" id="PS51409">
    <property type="entry name" value="ARGINASE_2"/>
    <property type="match status" value="1"/>
</dbReference>
<evidence type="ECO:0000256" key="2">
    <source>
        <dbReference type="ARBA" id="ARBA00022801"/>
    </source>
</evidence>
<dbReference type="InterPro" id="IPR006035">
    <property type="entry name" value="Ureohydrolase"/>
</dbReference>
<sequence>MSNHWLHIYTEADITAYCHSRENEQRFWQTLAFLQPKNDLTQALRDAAQFGIKYVLVAINEDLGPRANCGRGGAHLGWQAFLQRFLNLPCNRFLTPDDVLLLGEVRCDDLQQQGADLDNRDPQQLTQLRELNGQLDERVSTVMKAIFDAGLAPIVIGGGHNNCFGLLQALSQSTQQACHAINFDPHADFRALEGRHSGNGFSYAHNQSYLSDYHVVGMHEQKNNHTIISALDNAGFSYASYQDILVRRTLTLTEACQIGLNRFAGQAPLGVEVDVDAISQMPVSAYTNCGFSVNDAEHFVHLAASQERARYLHLCEAAPEHHPQGVQQGISDAGQVLASLVCSYLQAAPKPGA</sequence>
<evidence type="ECO:0000256" key="3">
    <source>
        <dbReference type="ARBA" id="ARBA00022808"/>
    </source>
</evidence>
<dbReference type="InterPro" id="IPR023696">
    <property type="entry name" value="Ureohydrolase_dom_sf"/>
</dbReference>
<keyword evidence="1" id="KW-0479">Metal-binding</keyword>
<keyword evidence="3" id="KW-0369">Histidine metabolism</keyword>
<dbReference type="PANTHER" id="PTHR11358:SF35">
    <property type="entry name" value="FORMIMIDOYLGLUTAMASE"/>
    <property type="match status" value="1"/>
</dbReference>
<accession>A0A0U3GTY6</accession>
<gene>
    <name evidence="6" type="ORF">AT705_12965</name>
</gene>
<evidence type="ECO:0000313" key="7">
    <source>
        <dbReference type="Proteomes" id="UP000069015"/>
    </source>
</evidence>
<dbReference type="GO" id="GO:0033389">
    <property type="term" value="P:putrescine biosynthetic process from arginine, via agmatine"/>
    <property type="evidence" value="ECO:0007669"/>
    <property type="project" value="TreeGrafter"/>
</dbReference>
<comment type="similarity">
    <text evidence="5">Belongs to the arginase family.</text>
</comment>
<organism evidence="6 7">
    <name type="scientific">Pseudoalteromonas rubra</name>
    <dbReference type="NCBI Taxonomy" id="43658"/>
    <lineage>
        <taxon>Bacteria</taxon>
        <taxon>Pseudomonadati</taxon>
        <taxon>Pseudomonadota</taxon>
        <taxon>Gammaproteobacteria</taxon>
        <taxon>Alteromonadales</taxon>
        <taxon>Pseudoalteromonadaceae</taxon>
        <taxon>Pseudoalteromonas</taxon>
    </lineage>
</organism>
<evidence type="ECO:0000256" key="1">
    <source>
        <dbReference type="ARBA" id="ARBA00022723"/>
    </source>
</evidence>
<dbReference type="EMBL" id="CP013611">
    <property type="protein sequence ID" value="ALU43774.1"/>
    <property type="molecule type" value="Genomic_DNA"/>
</dbReference>
<reference evidence="6 7" key="1">
    <citation type="submission" date="2015-12" db="EMBL/GenBank/DDBJ databases">
        <title>Complete genome sequence of Pseudoalteromonas rubra SCSIO 6842, harboring a conjugative plasmid.</title>
        <authorList>
            <person name="Li B."/>
            <person name="Wang X."/>
        </authorList>
    </citation>
    <scope>NUCLEOTIDE SEQUENCE [LARGE SCALE GENOMIC DNA]</scope>
    <source>
        <strain evidence="6 7">SCSIO 6842</strain>
    </source>
</reference>
<dbReference type="Gene3D" id="3.40.800.10">
    <property type="entry name" value="Ureohydrolase domain"/>
    <property type="match status" value="1"/>
</dbReference>
<evidence type="ECO:0000256" key="5">
    <source>
        <dbReference type="PROSITE-ProRule" id="PRU00742"/>
    </source>
</evidence>
<dbReference type="GO" id="GO:0046872">
    <property type="term" value="F:metal ion binding"/>
    <property type="evidence" value="ECO:0007669"/>
    <property type="project" value="UniProtKB-KW"/>
</dbReference>
<dbReference type="AlphaFoldDB" id="A0A0U3GTY6"/>
<proteinExistence type="inferred from homology"/>
<dbReference type="SUPFAM" id="SSF52768">
    <property type="entry name" value="Arginase/deacetylase"/>
    <property type="match status" value="1"/>
</dbReference>
<dbReference type="Proteomes" id="UP000069015">
    <property type="component" value="Chromosome 1"/>
</dbReference>
<evidence type="ECO:0000313" key="6">
    <source>
        <dbReference type="EMBL" id="ALU43774.1"/>
    </source>
</evidence>
<dbReference type="Pfam" id="PF00491">
    <property type="entry name" value="Arginase"/>
    <property type="match status" value="1"/>
</dbReference>
<dbReference type="CDD" id="cd09988">
    <property type="entry name" value="Formimidoylglutamase"/>
    <property type="match status" value="1"/>
</dbReference>
<keyword evidence="4" id="KW-0464">Manganese</keyword>
<dbReference type="PANTHER" id="PTHR11358">
    <property type="entry name" value="ARGINASE/AGMATINASE"/>
    <property type="match status" value="1"/>
</dbReference>
<protein>
    <submittedName>
        <fullName evidence="6">Arginase</fullName>
    </submittedName>
</protein>
<dbReference type="KEGG" id="prr:AT705_12965"/>
<evidence type="ECO:0000256" key="4">
    <source>
        <dbReference type="ARBA" id="ARBA00023211"/>
    </source>
</evidence>
<name>A0A0U3GTY6_9GAMM</name>
<keyword evidence="2" id="KW-0378">Hydrolase</keyword>